<feature type="domain" description="Ice-binding protein C-terminal" evidence="2">
    <location>
        <begin position="188"/>
        <end position="212"/>
    </location>
</feature>
<dbReference type="Gene3D" id="2.60.120.260">
    <property type="entry name" value="Galactose-binding domain-like"/>
    <property type="match status" value="1"/>
</dbReference>
<organism evidence="3 4">
    <name type="scientific">Duganella qianjiadongensis</name>
    <dbReference type="NCBI Taxonomy" id="2692176"/>
    <lineage>
        <taxon>Bacteria</taxon>
        <taxon>Pseudomonadati</taxon>
        <taxon>Pseudomonadota</taxon>
        <taxon>Betaproteobacteria</taxon>
        <taxon>Burkholderiales</taxon>
        <taxon>Oxalobacteraceae</taxon>
        <taxon>Telluria group</taxon>
        <taxon>Duganella</taxon>
    </lineage>
</organism>
<proteinExistence type="predicted"/>
<dbReference type="InterPro" id="IPR013424">
    <property type="entry name" value="Ice-binding_C"/>
</dbReference>
<feature type="chain" id="PRO_5046284554" evidence="1">
    <location>
        <begin position="24"/>
        <end position="218"/>
    </location>
</feature>
<dbReference type="EMBL" id="WWCM01000006">
    <property type="protein sequence ID" value="MYM39838.1"/>
    <property type="molecule type" value="Genomic_DNA"/>
</dbReference>
<feature type="signal peptide" evidence="1">
    <location>
        <begin position="1"/>
        <end position="23"/>
    </location>
</feature>
<evidence type="ECO:0000256" key="1">
    <source>
        <dbReference type="SAM" id="SignalP"/>
    </source>
</evidence>
<gene>
    <name evidence="3" type="ORF">GTP27_10910</name>
</gene>
<dbReference type="RefSeq" id="WP_161039204.1">
    <property type="nucleotide sequence ID" value="NZ_WWCM01000006.1"/>
</dbReference>
<dbReference type="Proteomes" id="UP000478090">
    <property type="component" value="Unassembled WGS sequence"/>
</dbReference>
<dbReference type="Pfam" id="PF07589">
    <property type="entry name" value="PEP-CTERM"/>
    <property type="match status" value="1"/>
</dbReference>
<keyword evidence="4" id="KW-1185">Reference proteome</keyword>
<dbReference type="NCBIfam" id="NF038126">
    <property type="entry name" value="PEP_CTERM_FxDxF"/>
    <property type="match status" value="1"/>
</dbReference>
<protein>
    <submittedName>
        <fullName evidence="3">PEP-CTERM sorting domain-containing protein</fullName>
    </submittedName>
</protein>
<reference evidence="3 4" key="1">
    <citation type="submission" date="2019-12" db="EMBL/GenBank/DDBJ databases">
        <title>Novel species isolated from a subtropical stream in China.</title>
        <authorList>
            <person name="Lu H."/>
        </authorList>
    </citation>
    <scope>NUCLEOTIDE SEQUENCE [LARGE SCALE GENOMIC DNA]</scope>
    <source>
        <strain evidence="3 4">CY13W</strain>
    </source>
</reference>
<evidence type="ECO:0000259" key="2">
    <source>
        <dbReference type="Pfam" id="PF07589"/>
    </source>
</evidence>
<keyword evidence="1" id="KW-0732">Signal</keyword>
<evidence type="ECO:0000313" key="4">
    <source>
        <dbReference type="Proteomes" id="UP000478090"/>
    </source>
</evidence>
<comment type="caution">
    <text evidence="3">The sequence shown here is derived from an EMBL/GenBank/DDBJ whole genome shotgun (WGS) entry which is preliminary data.</text>
</comment>
<name>A0ABW9VJS0_9BURK</name>
<dbReference type="NCBIfam" id="TIGR02595">
    <property type="entry name" value="PEP_CTERM"/>
    <property type="match status" value="1"/>
</dbReference>
<accession>A0ABW9VJS0</accession>
<evidence type="ECO:0000313" key="3">
    <source>
        <dbReference type="EMBL" id="MYM39838.1"/>
    </source>
</evidence>
<sequence length="218" mass="22536">MQIKQIARIAAVATALFAAQAHAATNLIVDGGFDIGSSFGTYNYANNFHGTMTGKGSPWTFSDASGVVNHAGAWGGVASTSTVAFIQNYNGFTSNTPTVSQTFSSSASAYTVTFDLAQRPGNHESLQVSLDGQILSGGLLTPAGASLTSYSYTVTGLTGTSHTLQFKGVNNSGAYDSSLFLDNVNVAAVPEPETYAMMMAGLALVGVVARRRKAQKAA</sequence>